<dbReference type="CDD" id="cd06327">
    <property type="entry name" value="PBP1_SBP-like"/>
    <property type="match status" value="1"/>
</dbReference>
<dbReference type="InterPro" id="IPR028082">
    <property type="entry name" value="Peripla_BP_I"/>
</dbReference>
<accession>A0A1M7JD83</accession>
<keyword evidence="3" id="KW-0813">Transport</keyword>
<evidence type="ECO:0000313" key="7">
    <source>
        <dbReference type="Proteomes" id="UP000184444"/>
    </source>
</evidence>
<evidence type="ECO:0000256" key="1">
    <source>
        <dbReference type="ARBA" id="ARBA00010062"/>
    </source>
</evidence>
<proteinExistence type="inferred from homology"/>
<dbReference type="PANTHER" id="PTHR30483">
    <property type="entry name" value="LEUCINE-SPECIFIC-BINDING PROTEIN"/>
    <property type="match status" value="1"/>
</dbReference>
<dbReference type="SUPFAM" id="SSF53822">
    <property type="entry name" value="Periplasmic binding protein-like I"/>
    <property type="match status" value="1"/>
</dbReference>
<dbReference type="PANTHER" id="PTHR30483:SF6">
    <property type="entry name" value="PERIPLASMIC BINDING PROTEIN OF ABC TRANSPORTER FOR NATURAL AMINO ACIDS"/>
    <property type="match status" value="1"/>
</dbReference>
<feature type="signal peptide" evidence="4">
    <location>
        <begin position="1"/>
        <end position="18"/>
    </location>
</feature>
<comment type="similarity">
    <text evidence="1">Belongs to the leucine-binding protein family.</text>
</comment>
<dbReference type="InterPro" id="IPR028081">
    <property type="entry name" value="Leu-bd"/>
</dbReference>
<keyword evidence="3" id="KW-0029">Amino-acid transport</keyword>
<organism evidence="6 7">
    <name type="scientific">Paracoccus solventivorans</name>
    <dbReference type="NCBI Taxonomy" id="53463"/>
    <lineage>
        <taxon>Bacteria</taxon>
        <taxon>Pseudomonadati</taxon>
        <taxon>Pseudomonadota</taxon>
        <taxon>Alphaproteobacteria</taxon>
        <taxon>Rhodobacterales</taxon>
        <taxon>Paracoccaceae</taxon>
        <taxon>Paracoccus</taxon>
    </lineage>
</organism>
<dbReference type="RefSeq" id="WP_073068214.1">
    <property type="nucleotide sequence ID" value="NZ_FRCK01000011.1"/>
</dbReference>
<name>A0A1M7JD83_9RHOB</name>
<dbReference type="AlphaFoldDB" id="A0A1M7JD83"/>
<dbReference type="EMBL" id="FRCK01000011">
    <property type="protein sequence ID" value="SHM50908.1"/>
    <property type="molecule type" value="Genomic_DNA"/>
</dbReference>
<dbReference type="InterPro" id="IPR051010">
    <property type="entry name" value="BCAA_transport"/>
</dbReference>
<sequence length="400" mass="42194">MKTTVSFAAVLLATTALAQAEISDGVVRIGVLTDMSGPYSDFSGPTSVEAARLAVEEFNGGTNGLKVEIIATDHQNKADIAASTARQWFDTQGVDAIADMTNSAAAIAVTTMAKDLGKVTLMTGPATTELTNAACSPTGFHWGWDTYSQSVGTASALVGQGLKDWFLITADYAFGHQMAASLSDTVKANGGNIIGDVRHPLNTMDFSSFLLQAQASGAQVVGLANGGTDTVNAVKGAAEFGIAQAGQTIAALNIVISDVHAMGLETAQGLTGTTSFYHDRDDASREFAQRFMERTGRMPGMIQAGTYSSVLHYLRAVDALNSDVGTDVAAKMRETPVHDAFAPNGRIREDGRMVTDMYLFQVKTPAESSGEWDYFKILATIPAEETATPLEQSTCYLVNG</sequence>
<dbReference type="Gene3D" id="3.40.50.2300">
    <property type="match status" value="2"/>
</dbReference>
<dbReference type="STRING" id="53463.SAMN05444389_11176"/>
<evidence type="ECO:0000256" key="4">
    <source>
        <dbReference type="SAM" id="SignalP"/>
    </source>
</evidence>
<keyword evidence="2 4" id="KW-0732">Signal</keyword>
<dbReference type="OrthoDB" id="5794591at2"/>
<feature type="chain" id="PRO_5012568146" evidence="4">
    <location>
        <begin position="19"/>
        <end position="400"/>
    </location>
</feature>
<evidence type="ECO:0000256" key="3">
    <source>
        <dbReference type="ARBA" id="ARBA00022970"/>
    </source>
</evidence>
<dbReference type="GO" id="GO:0006865">
    <property type="term" value="P:amino acid transport"/>
    <property type="evidence" value="ECO:0007669"/>
    <property type="project" value="UniProtKB-KW"/>
</dbReference>
<gene>
    <name evidence="6" type="ORF">SAMN05444389_11176</name>
</gene>
<feature type="domain" description="Leucine-binding protein" evidence="5">
    <location>
        <begin position="27"/>
        <end position="363"/>
    </location>
</feature>
<evidence type="ECO:0000259" key="5">
    <source>
        <dbReference type="Pfam" id="PF13458"/>
    </source>
</evidence>
<dbReference type="Pfam" id="PF13458">
    <property type="entry name" value="Peripla_BP_6"/>
    <property type="match status" value="1"/>
</dbReference>
<dbReference type="Proteomes" id="UP000184444">
    <property type="component" value="Unassembled WGS sequence"/>
</dbReference>
<protein>
    <submittedName>
        <fullName evidence="6">Amino acid/amide ABC transporter substrate-binding protein, HAAT family</fullName>
    </submittedName>
</protein>
<evidence type="ECO:0000256" key="2">
    <source>
        <dbReference type="ARBA" id="ARBA00022729"/>
    </source>
</evidence>
<keyword evidence="7" id="KW-1185">Reference proteome</keyword>
<evidence type="ECO:0000313" key="6">
    <source>
        <dbReference type="EMBL" id="SHM50908.1"/>
    </source>
</evidence>
<reference evidence="7" key="1">
    <citation type="submission" date="2016-11" db="EMBL/GenBank/DDBJ databases">
        <authorList>
            <person name="Varghese N."/>
            <person name="Submissions S."/>
        </authorList>
    </citation>
    <scope>NUCLEOTIDE SEQUENCE [LARGE SCALE GENOMIC DNA]</scope>
    <source>
        <strain evidence="7">DSM 6637</strain>
    </source>
</reference>